<gene>
    <name evidence="1" type="ORF">MPNT_10025</name>
</gene>
<evidence type="ECO:0000313" key="1">
    <source>
        <dbReference type="EMBL" id="CAF0688842.1"/>
    </source>
</evidence>
<keyword evidence="2" id="KW-1185">Reference proteome</keyword>
<accession>A0A8J2BPT0</accession>
<sequence>MGWFGRIVWLLLVLLPSLFLGSGLFDLLAEQLPELSRSILFEGIPETSEKTTPLENLSKGKLALAWQASDGTDRDVLERIELMKASEARSPETPLPLFPHPTVVQGSGQEFSWRESEVVSQSRTELPAGLSLDSFQGISSFENSPFGSGWGEQDVRWFKREKDLLEWRAAQYTKGSFSLSQEESTVHSGLGSAFESSQKQGLAFQLDQRLGELPVNLWGQTGTLRSTDRGLLGGDQWMQSGWQSGLQWERGKERKEGLTLGLRETETSLLPGTRESAKGAFGEWRQGLSSRSRFKVRADYNRASQESLLDRNVKDRFLFSAGPEIQLKDSLSAGVEASYRVGEPTLADQLSGRGDPGVMFKLQGKF</sequence>
<reference evidence="1" key="1">
    <citation type="submission" date="2021-02" db="EMBL/GenBank/DDBJ databases">
        <authorList>
            <person name="Cremers G."/>
            <person name="Picone N."/>
        </authorList>
    </citation>
    <scope>NUCLEOTIDE SEQUENCE</scope>
    <source>
        <strain evidence="1">PQ17</strain>
    </source>
</reference>
<dbReference type="AlphaFoldDB" id="A0A8J2BPT0"/>
<proteinExistence type="predicted"/>
<name>A0A8J2BPT0_9BACT</name>
<organism evidence="1 2">
    <name type="scientific">Candidatus Methylacidithermus pantelleriae</name>
    <dbReference type="NCBI Taxonomy" id="2744239"/>
    <lineage>
        <taxon>Bacteria</taxon>
        <taxon>Pseudomonadati</taxon>
        <taxon>Verrucomicrobiota</taxon>
        <taxon>Methylacidiphilae</taxon>
        <taxon>Methylacidiphilales</taxon>
        <taxon>Methylacidiphilaceae</taxon>
        <taxon>Candidatus Methylacidithermus</taxon>
    </lineage>
</organism>
<evidence type="ECO:0000313" key="2">
    <source>
        <dbReference type="Proteomes" id="UP000663859"/>
    </source>
</evidence>
<dbReference type="EMBL" id="CAJNOB010000001">
    <property type="protein sequence ID" value="CAF0688842.1"/>
    <property type="molecule type" value="Genomic_DNA"/>
</dbReference>
<dbReference type="Proteomes" id="UP000663859">
    <property type="component" value="Unassembled WGS sequence"/>
</dbReference>
<comment type="caution">
    <text evidence="1">The sequence shown here is derived from an EMBL/GenBank/DDBJ whole genome shotgun (WGS) entry which is preliminary data.</text>
</comment>
<protein>
    <submittedName>
        <fullName evidence="1">Uncharacterized protein</fullName>
    </submittedName>
</protein>